<comment type="similarity">
    <text evidence="1">Belongs to the AAA ATPase family.</text>
</comment>
<dbReference type="InterPro" id="IPR041569">
    <property type="entry name" value="AAA_lid_3"/>
</dbReference>
<evidence type="ECO:0000256" key="1">
    <source>
        <dbReference type="ARBA" id="ARBA00006914"/>
    </source>
</evidence>
<reference evidence="6 7" key="1">
    <citation type="journal article" date="2018" name="MBio">
        <title>Comparative Genomics Reveals the Core Gene Toolbox for the Fungus-Insect Symbiosis.</title>
        <authorList>
            <person name="Wang Y."/>
            <person name="Stata M."/>
            <person name="Wang W."/>
            <person name="Stajich J.E."/>
            <person name="White M.M."/>
            <person name="Moncalvo J.M."/>
        </authorList>
    </citation>
    <scope>NUCLEOTIDE SEQUENCE [LARGE SCALE GENOMIC DNA]</scope>
    <source>
        <strain evidence="6 7">AUS-77-4</strain>
    </source>
</reference>
<protein>
    <recommendedName>
        <fullName evidence="5">AAA+ ATPase domain-containing protein</fullName>
    </recommendedName>
</protein>
<dbReference type="Proteomes" id="UP000245699">
    <property type="component" value="Unassembled WGS sequence"/>
</dbReference>
<dbReference type="PANTHER" id="PTHR23077">
    <property type="entry name" value="AAA-FAMILY ATPASE"/>
    <property type="match status" value="1"/>
</dbReference>
<dbReference type="Gene3D" id="3.40.50.300">
    <property type="entry name" value="P-loop containing nucleotide triphosphate hydrolases"/>
    <property type="match status" value="2"/>
</dbReference>
<keyword evidence="7" id="KW-1185">Reference proteome</keyword>
<dbReference type="PANTHER" id="PTHR23077:SF171">
    <property type="entry name" value="NUCLEAR VALOSIN-CONTAINING PROTEIN-LIKE"/>
    <property type="match status" value="1"/>
</dbReference>
<dbReference type="Pfam" id="PF00004">
    <property type="entry name" value="AAA"/>
    <property type="match status" value="1"/>
</dbReference>
<evidence type="ECO:0000256" key="3">
    <source>
        <dbReference type="ARBA" id="ARBA00022840"/>
    </source>
</evidence>
<feature type="domain" description="AAA+ ATPase" evidence="5">
    <location>
        <begin position="259"/>
        <end position="395"/>
    </location>
</feature>
<dbReference type="SMART" id="SM00382">
    <property type="entry name" value="AAA"/>
    <property type="match status" value="2"/>
</dbReference>
<feature type="domain" description="AAA+ ATPase" evidence="5">
    <location>
        <begin position="31"/>
        <end position="138"/>
    </location>
</feature>
<evidence type="ECO:0000259" key="5">
    <source>
        <dbReference type="SMART" id="SM00382"/>
    </source>
</evidence>
<gene>
    <name evidence="6" type="ORF">BB559_003798</name>
</gene>
<proteinExistence type="inferred from homology"/>
<dbReference type="GO" id="GO:0005524">
    <property type="term" value="F:ATP binding"/>
    <property type="evidence" value="ECO:0007669"/>
    <property type="project" value="UniProtKB-KW"/>
</dbReference>
<organism evidence="6 7">
    <name type="scientific">Furculomyces boomerangus</name>
    <dbReference type="NCBI Taxonomy" id="61424"/>
    <lineage>
        <taxon>Eukaryota</taxon>
        <taxon>Fungi</taxon>
        <taxon>Fungi incertae sedis</taxon>
        <taxon>Zoopagomycota</taxon>
        <taxon>Kickxellomycotina</taxon>
        <taxon>Harpellomycetes</taxon>
        <taxon>Harpellales</taxon>
        <taxon>Harpellaceae</taxon>
        <taxon>Furculomyces</taxon>
    </lineage>
</organism>
<keyword evidence="2" id="KW-0547">Nucleotide-binding</keyword>
<dbReference type="STRING" id="61424.A0A2T9YIR5"/>
<name>A0A2T9YIR5_9FUNG</name>
<dbReference type="AlphaFoldDB" id="A0A2T9YIR5"/>
<dbReference type="InterPro" id="IPR003593">
    <property type="entry name" value="AAA+_ATPase"/>
</dbReference>
<dbReference type="Pfam" id="PF17862">
    <property type="entry name" value="AAA_lid_3"/>
    <property type="match status" value="1"/>
</dbReference>
<keyword evidence="3" id="KW-0067">ATP-binding</keyword>
<dbReference type="OrthoDB" id="10254455at2759"/>
<dbReference type="FunFam" id="3.40.50.300:FF:001025">
    <property type="entry name" value="ATPase family, AAA domain-containing 2B"/>
    <property type="match status" value="1"/>
</dbReference>
<dbReference type="Gene3D" id="1.10.8.60">
    <property type="match status" value="2"/>
</dbReference>
<sequence length="522" mass="57935">METDIFGVSAKRLINVVKSVKSIEPMHYGLQRYGVLLSGDPGTGKKLLVYLMAKIFNFKSKINDIVNEAAKNDNIIVLIRNLELFKETSIVSCFKLCIESMEKAKRSSLLISTTCNIDSVGLDLLAIFEEHIPLLHPNSSQRESIFKYFLRDYDIPETGVKYISDQCFGFSIADISSIVSKGLINSIKDQNPFSMQHILEAKKKVVPTFSEALFVKTSGSDQVKWSNIGGLLEAKKKLEEAIIWPHKYKRVFKRLLVKPPRGILLYGPPGTGKTLLARAVATESDSNFMVLSSTDLVKAEVGRSEKAISNIFKTARKTSPTIIFIDELESIFSRHEDSGNLVKKMVSQILVEIDDLSEGDDMVTVLAATNAIEMVSLDLLQPGRIDLQIFIGPPSFDERVDILEKITSSISLKDVNFNEIAKITEGFTGAELSSLVKIASNNAFEKTLKKGDHCGNVGSISESKESDTIEGIDKIVDTRVKLVENEDIGVSRNNIKVDNIGNFEISQEDLFYGANRIVNNVH</sequence>
<dbReference type="SUPFAM" id="SSF52540">
    <property type="entry name" value="P-loop containing nucleoside triphosphate hydrolases"/>
    <property type="match status" value="2"/>
</dbReference>
<dbReference type="InterPro" id="IPR050168">
    <property type="entry name" value="AAA_ATPase_domain"/>
</dbReference>
<dbReference type="EMBL" id="MBFT01000381">
    <property type="protein sequence ID" value="PVU92217.1"/>
    <property type="molecule type" value="Genomic_DNA"/>
</dbReference>
<dbReference type="GO" id="GO:0016887">
    <property type="term" value="F:ATP hydrolysis activity"/>
    <property type="evidence" value="ECO:0007669"/>
    <property type="project" value="InterPro"/>
</dbReference>
<dbReference type="InterPro" id="IPR003959">
    <property type="entry name" value="ATPase_AAA_core"/>
</dbReference>
<evidence type="ECO:0000313" key="6">
    <source>
        <dbReference type="EMBL" id="PVU92217.1"/>
    </source>
</evidence>
<keyword evidence="4" id="KW-0175">Coiled coil</keyword>
<accession>A0A2T9YIR5</accession>
<comment type="caution">
    <text evidence="6">The sequence shown here is derived from an EMBL/GenBank/DDBJ whole genome shotgun (WGS) entry which is preliminary data.</text>
</comment>
<evidence type="ECO:0000256" key="2">
    <source>
        <dbReference type="ARBA" id="ARBA00022741"/>
    </source>
</evidence>
<evidence type="ECO:0000313" key="7">
    <source>
        <dbReference type="Proteomes" id="UP000245699"/>
    </source>
</evidence>
<evidence type="ECO:0000256" key="4">
    <source>
        <dbReference type="ARBA" id="ARBA00023054"/>
    </source>
</evidence>
<dbReference type="InterPro" id="IPR027417">
    <property type="entry name" value="P-loop_NTPase"/>
</dbReference>